<evidence type="ECO:0000259" key="6">
    <source>
        <dbReference type="Pfam" id="PF00324"/>
    </source>
</evidence>
<evidence type="ECO:0000256" key="4">
    <source>
        <dbReference type="ARBA" id="ARBA00023136"/>
    </source>
</evidence>
<keyword evidence="4 5" id="KW-0472">Membrane</keyword>
<dbReference type="GO" id="GO:0055085">
    <property type="term" value="P:transmembrane transport"/>
    <property type="evidence" value="ECO:0007669"/>
    <property type="project" value="InterPro"/>
</dbReference>
<dbReference type="Proteomes" id="UP000243579">
    <property type="component" value="Unassembled WGS sequence"/>
</dbReference>
<dbReference type="InterPro" id="IPR004841">
    <property type="entry name" value="AA-permease/SLC12A_dom"/>
</dbReference>
<keyword evidence="3 5" id="KW-1133">Transmembrane helix</keyword>
<accession>A0A1V9Z3E3</accession>
<feature type="transmembrane region" description="Helical" evidence="5">
    <location>
        <begin position="325"/>
        <end position="342"/>
    </location>
</feature>
<feature type="transmembrane region" description="Helical" evidence="5">
    <location>
        <begin position="422"/>
        <end position="441"/>
    </location>
</feature>
<keyword evidence="2 5" id="KW-0812">Transmembrane</keyword>
<evidence type="ECO:0000256" key="1">
    <source>
        <dbReference type="ARBA" id="ARBA00004141"/>
    </source>
</evidence>
<dbReference type="AlphaFoldDB" id="A0A1V9Z3E3"/>
<evidence type="ECO:0000256" key="5">
    <source>
        <dbReference type="SAM" id="Phobius"/>
    </source>
</evidence>
<evidence type="ECO:0000256" key="3">
    <source>
        <dbReference type="ARBA" id="ARBA00022989"/>
    </source>
</evidence>
<feature type="transmembrane region" description="Helical" evidence="5">
    <location>
        <begin position="127"/>
        <end position="145"/>
    </location>
</feature>
<protein>
    <submittedName>
        <fullName evidence="7">Amino Acid-Polyamine-Organocation (APC) Family</fullName>
    </submittedName>
</protein>
<dbReference type="Gene3D" id="1.20.1740.10">
    <property type="entry name" value="Amino acid/polyamine transporter I"/>
    <property type="match status" value="1"/>
</dbReference>
<dbReference type="OrthoDB" id="69433at2759"/>
<feature type="transmembrane region" description="Helical" evidence="5">
    <location>
        <begin position="348"/>
        <end position="371"/>
    </location>
</feature>
<organism evidence="7 8">
    <name type="scientific">Achlya hypogyna</name>
    <name type="common">Oomycete</name>
    <name type="synonym">Protoachlya hypogyna</name>
    <dbReference type="NCBI Taxonomy" id="1202772"/>
    <lineage>
        <taxon>Eukaryota</taxon>
        <taxon>Sar</taxon>
        <taxon>Stramenopiles</taxon>
        <taxon>Oomycota</taxon>
        <taxon>Saprolegniomycetes</taxon>
        <taxon>Saprolegniales</taxon>
        <taxon>Achlyaceae</taxon>
        <taxon>Achlya</taxon>
    </lineage>
</organism>
<name>A0A1V9Z3E3_ACHHY</name>
<gene>
    <name evidence="7" type="ORF">ACHHYP_03671</name>
</gene>
<comment type="caution">
    <text evidence="7">The sequence shown here is derived from an EMBL/GenBank/DDBJ whole genome shotgun (WGS) entry which is preliminary data.</text>
</comment>
<dbReference type="Pfam" id="PF00324">
    <property type="entry name" value="AA_permease"/>
    <property type="match status" value="1"/>
</dbReference>
<feature type="transmembrane region" description="Helical" evidence="5">
    <location>
        <begin position="392"/>
        <end position="416"/>
    </location>
</feature>
<feature type="transmembrane region" description="Helical" evidence="5">
    <location>
        <begin position="157"/>
        <end position="174"/>
    </location>
</feature>
<feature type="transmembrane region" description="Helical" evidence="5">
    <location>
        <begin position="87"/>
        <end position="107"/>
    </location>
</feature>
<keyword evidence="8" id="KW-1185">Reference proteome</keyword>
<dbReference type="EMBL" id="JNBR01000458">
    <property type="protein sequence ID" value="OQR92471.1"/>
    <property type="molecule type" value="Genomic_DNA"/>
</dbReference>
<feature type="transmembrane region" description="Helical" evidence="5">
    <location>
        <begin position="280"/>
        <end position="304"/>
    </location>
</feature>
<comment type="subcellular location">
    <subcellularLocation>
        <location evidence="1">Membrane</location>
        <topology evidence="1">Multi-pass membrane protein</topology>
    </subcellularLocation>
</comment>
<evidence type="ECO:0000313" key="7">
    <source>
        <dbReference type="EMBL" id="OQR92471.1"/>
    </source>
</evidence>
<dbReference type="STRING" id="1202772.A0A1V9Z3E3"/>
<feature type="domain" description="Amino acid permease/ SLC12A" evidence="6">
    <location>
        <begin position="49"/>
        <end position="445"/>
    </location>
</feature>
<dbReference type="GO" id="GO:0016020">
    <property type="term" value="C:membrane"/>
    <property type="evidence" value="ECO:0007669"/>
    <property type="project" value="UniProtKB-SubCell"/>
</dbReference>
<sequence length="636" mass="67600">MAPSGADSSAGLGIDAAYLVKRRHLLGFALSLVLSGQYLTAWPDSSVAVTIAAWITTASAHYCMSSCTCSLLAAIPFSGGAFGLARVALGFYVGFLVAFAECMEYVFCTADAVQQLGATMVLVAPSAAPYVPLLYIAIYAVLVRCHGHGGPVIWRSYALLACLLVTGIATLGGSSLSRLAERPAAPATSPGNPVLAFLSLLPAQMRLFIGLECLNLCGQDVDDPQIALPRIKRVILYVALASSLLLLLVLVVLWPSDGATTVAVGLAAGLAVPASTAELLVAPAMVANALTFMHGYSRVLLYMGSSRLVHRSLKGRIGRHRTPKPALYAGSIVGCAFCVLSHYAPAFALWPCAVACASCMYISQCYGYIYFTTSVQRHSSSVSKAQALRRRAAAVYAAVVFALGLVACVATNVPTAPANSNVVVAGVLGALVAALTVYYHVVVKTKQMFSEHERRSLMVAHIIVFNKQKLRQSTQRLRKVVLEQRAILYLKHASTSAAMTSAKTLHEVRRMTTDATTAVSPAAPVVTPVAPVAQNGVVAPDATVPSVEPSQSPAKEVNATMILTAESTTQKYRHTSFSIKMPEERRRSLLVRRSSVRTRLYRQQSGNARVVDLATLGLDDGGFDEDEADEPSLPNR</sequence>
<evidence type="ECO:0000256" key="2">
    <source>
        <dbReference type="ARBA" id="ARBA00022692"/>
    </source>
</evidence>
<proteinExistence type="predicted"/>
<feature type="transmembrane region" description="Helical" evidence="5">
    <location>
        <begin position="234"/>
        <end position="254"/>
    </location>
</feature>
<evidence type="ECO:0000313" key="8">
    <source>
        <dbReference type="Proteomes" id="UP000243579"/>
    </source>
</evidence>
<reference evidence="7 8" key="1">
    <citation type="journal article" date="2014" name="Genome Biol. Evol.">
        <title>The secreted proteins of Achlya hypogyna and Thraustotheca clavata identify the ancestral oomycete secretome and reveal gene acquisitions by horizontal gene transfer.</title>
        <authorList>
            <person name="Misner I."/>
            <person name="Blouin N."/>
            <person name="Leonard G."/>
            <person name="Richards T.A."/>
            <person name="Lane C.E."/>
        </authorList>
    </citation>
    <scope>NUCLEOTIDE SEQUENCE [LARGE SCALE GENOMIC DNA]</scope>
    <source>
        <strain evidence="7 8">ATCC 48635</strain>
    </source>
</reference>